<keyword evidence="2" id="KW-1185">Reference proteome</keyword>
<dbReference type="Proteomes" id="UP000634136">
    <property type="component" value="Unassembled WGS sequence"/>
</dbReference>
<protein>
    <submittedName>
        <fullName evidence="1">Uncharacterized protein</fullName>
    </submittedName>
</protein>
<dbReference type="AlphaFoldDB" id="A0A834X1D1"/>
<organism evidence="1 2">
    <name type="scientific">Senna tora</name>
    <dbReference type="NCBI Taxonomy" id="362788"/>
    <lineage>
        <taxon>Eukaryota</taxon>
        <taxon>Viridiplantae</taxon>
        <taxon>Streptophyta</taxon>
        <taxon>Embryophyta</taxon>
        <taxon>Tracheophyta</taxon>
        <taxon>Spermatophyta</taxon>
        <taxon>Magnoliopsida</taxon>
        <taxon>eudicotyledons</taxon>
        <taxon>Gunneridae</taxon>
        <taxon>Pentapetalae</taxon>
        <taxon>rosids</taxon>
        <taxon>fabids</taxon>
        <taxon>Fabales</taxon>
        <taxon>Fabaceae</taxon>
        <taxon>Caesalpinioideae</taxon>
        <taxon>Cassia clade</taxon>
        <taxon>Senna</taxon>
    </lineage>
</organism>
<sequence>MEFGAKAFVRGDWRSLDSYEEIGGKANILQFYETKETVGQNNVYIMGHLDRES</sequence>
<name>A0A834X1D1_9FABA</name>
<accession>A0A834X1D1</accession>
<dbReference type="EMBL" id="JAAIUW010000004">
    <property type="protein sequence ID" value="KAF7836615.1"/>
    <property type="molecule type" value="Genomic_DNA"/>
</dbReference>
<evidence type="ECO:0000313" key="2">
    <source>
        <dbReference type="Proteomes" id="UP000634136"/>
    </source>
</evidence>
<gene>
    <name evidence="1" type="ORF">G2W53_011474</name>
</gene>
<proteinExistence type="predicted"/>
<comment type="caution">
    <text evidence="1">The sequence shown here is derived from an EMBL/GenBank/DDBJ whole genome shotgun (WGS) entry which is preliminary data.</text>
</comment>
<evidence type="ECO:0000313" key="1">
    <source>
        <dbReference type="EMBL" id="KAF7836615.1"/>
    </source>
</evidence>
<reference evidence="1" key="1">
    <citation type="submission" date="2020-09" db="EMBL/GenBank/DDBJ databases">
        <title>Genome-Enabled Discovery of Anthraquinone Biosynthesis in Senna tora.</title>
        <authorList>
            <person name="Kang S.-H."/>
            <person name="Pandey R.P."/>
            <person name="Lee C.-M."/>
            <person name="Sim J.-S."/>
            <person name="Jeong J.-T."/>
            <person name="Choi B.-S."/>
            <person name="Jung M."/>
            <person name="Ginzburg D."/>
            <person name="Zhao K."/>
            <person name="Won S.Y."/>
            <person name="Oh T.-J."/>
            <person name="Yu Y."/>
            <person name="Kim N.-H."/>
            <person name="Lee O.R."/>
            <person name="Lee T.-H."/>
            <person name="Bashyal P."/>
            <person name="Kim T.-S."/>
            <person name="Lee W.-H."/>
            <person name="Kawkins C."/>
            <person name="Kim C.-K."/>
            <person name="Kim J.S."/>
            <person name="Ahn B.O."/>
            <person name="Rhee S.Y."/>
            <person name="Sohng J.K."/>
        </authorList>
    </citation>
    <scope>NUCLEOTIDE SEQUENCE</scope>
    <source>
        <tissue evidence="1">Leaf</tissue>
    </source>
</reference>